<sequence length="62" mass="6943">MKLGEFKAGKEDVFDGKLVPHPLLELETVDIKTDQFFCSCLNWKTTNSLIQGSKKQRGEGEG</sequence>
<dbReference type="AlphaFoldDB" id="A0A8S9J4B2"/>
<dbReference type="Proteomes" id="UP000712281">
    <property type="component" value="Unassembled WGS sequence"/>
</dbReference>
<gene>
    <name evidence="1" type="ORF">F2Q68_00002245</name>
</gene>
<evidence type="ECO:0000313" key="1">
    <source>
        <dbReference type="EMBL" id="KAF2577041.1"/>
    </source>
</evidence>
<dbReference type="EMBL" id="QGKW02001660">
    <property type="protein sequence ID" value="KAF2577041.1"/>
    <property type="molecule type" value="Genomic_DNA"/>
</dbReference>
<proteinExistence type="predicted"/>
<reference evidence="1" key="1">
    <citation type="submission" date="2019-12" db="EMBL/GenBank/DDBJ databases">
        <title>Genome sequencing and annotation of Brassica cretica.</title>
        <authorList>
            <person name="Studholme D.J."/>
            <person name="Sarris P.F."/>
        </authorList>
    </citation>
    <scope>NUCLEOTIDE SEQUENCE</scope>
    <source>
        <strain evidence="1">PFS-001/15</strain>
        <tissue evidence="1">Leaf</tissue>
    </source>
</reference>
<protein>
    <submittedName>
        <fullName evidence="1">Uncharacterized protein</fullName>
    </submittedName>
</protein>
<organism evidence="1 2">
    <name type="scientific">Brassica cretica</name>
    <name type="common">Mustard</name>
    <dbReference type="NCBI Taxonomy" id="69181"/>
    <lineage>
        <taxon>Eukaryota</taxon>
        <taxon>Viridiplantae</taxon>
        <taxon>Streptophyta</taxon>
        <taxon>Embryophyta</taxon>
        <taxon>Tracheophyta</taxon>
        <taxon>Spermatophyta</taxon>
        <taxon>Magnoliopsida</taxon>
        <taxon>eudicotyledons</taxon>
        <taxon>Gunneridae</taxon>
        <taxon>Pentapetalae</taxon>
        <taxon>rosids</taxon>
        <taxon>malvids</taxon>
        <taxon>Brassicales</taxon>
        <taxon>Brassicaceae</taxon>
        <taxon>Brassiceae</taxon>
        <taxon>Brassica</taxon>
    </lineage>
</organism>
<name>A0A8S9J4B2_BRACR</name>
<evidence type="ECO:0000313" key="2">
    <source>
        <dbReference type="Proteomes" id="UP000712281"/>
    </source>
</evidence>
<comment type="caution">
    <text evidence="1">The sequence shown here is derived from an EMBL/GenBank/DDBJ whole genome shotgun (WGS) entry which is preliminary data.</text>
</comment>
<accession>A0A8S9J4B2</accession>